<dbReference type="Gene3D" id="3.40.50.2000">
    <property type="entry name" value="Glycogen Phosphorylase B"/>
    <property type="match status" value="2"/>
</dbReference>
<feature type="region of interest" description="Disordered" evidence="1">
    <location>
        <begin position="1"/>
        <end position="27"/>
    </location>
</feature>
<protein>
    <submittedName>
        <fullName evidence="2">Glycosyltransferase</fullName>
    </submittedName>
</protein>
<reference evidence="2 3" key="1">
    <citation type="submission" date="2019-06" db="EMBL/GenBank/DDBJ databases">
        <title>YIM 131921 draft genome.</title>
        <authorList>
            <person name="Jiang L."/>
        </authorList>
    </citation>
    <scope>NUCLEOTIDE SEQUENCE [LARGE SCALE GENOMIC DNA]</scope>
    <source>
        <strain evidence="2 3">YIM 131921</strain>
    </source>
</reference>
<name>A0A5C4MM40_9RHOB</name>
<keyword evidence="2" id="KW-0808">Transferase</keyword>
<keyword evidence="3" id="KW-1185">Reference proteome</keyword>
<dbReference type="Proteomes" id="UP000305887">
    <property type="component" value="Unassembled WGS sequence"/>
</dbReference>
<dbReference type="RefSeq" id="WP_139078403.1">
    <property type="nucleotide sequence ID" value="NZ_VDFU01000031.1"/>
</dbReference>
<evidence type="ECO:0000313" key="3">
    <source>
        <dbReference type="Proteomes" id="UP000305887"/>
    </source>
</evidence>
<sequence>MSPFAAAKASSSPMPSADRKAGTNPGRTVRQRKVGIAVWSSGIEAANGQAIVTRRVMAAQESVEWTPAIYVAGGRGCAMASVAVAAARLWSALLRGRASVTYVVCSRSNAGFLRDVPALLPALLGWRTVVHVHGSDIADLLVARQVSPLARWFYRRCEIIVPSAHVVEALAGLPFQALHMCENFLPGYPGPEPLHATGGPLRVAWNSNILASKGFFDVAEGVRAAVAAGTPVRLVAVGAPLADPEMDLPQVEARLAALRAEPWFEYLGPVRPEAASDLVDQSDLVALPSRYASECQPLALIQAMCRAKEVLVLDTPALRATAAGYPARVLPDAWPATVAGALAVALAEREARAELLSEAATMARRRFSSGMFDARMQEILVGP</sequence>
<dbReference type="SUPFAM" id="SSF53756">
    <property type="entry name" value="UDP-Glycosyltransferase/glycogen phosphorylase"/>
    <property type="match status" value="1"/>
</dbReference>
<evidence type="ECO:0000313" key="2">
    <source>
        <dbReference type="EMBL" id="TNC46852.1"/>
    </source>
</evidence>
<proteinExistence type="predicted"/>
<comment type="caution">
    <text evidence="2">The sequence shown here is derived from an EMBL/GenBank/DDBJ whole genome shotgun (WGS) entry which is preliminary data.</text>
</comment>
<feature type="compositionally biased region" description="Low complexity" evidence="1">
    <location>
        <begin position="1"/>
        <end position="16"/>
    </location>
</feature>
<accession>A0A5C4MM40</accession>
<organism evidence="2 3">
    <name type="scientific">Rubellimicrobium rubrum</name>
    <dbReference type="NCBI Taxonomy" id="2585369"/>
    <lineage>
        <taxon>Bacteria</taxon>
        <taxon>Pseudomonadati</taxon>
        <taxon>Pseudomonadota</taxon>
        <taxon>Alphaproteobacteria</taxon>
        <taxon>Rhodobacterales</taxon>
        <taxon>Roseobacteraceae</taxon>
        <taxon>Rubellimicrobium</taxon>
    </lineage>
</organism>
<dbReference type="AlphaFoldDB" id="A0A5C4MM40"/>
<dbReference type="GO" id="GO:0016740">
    <property type="term" value="F:transferase activity"/>
    <property type="evidence" value="ECO:0007669"/>
    <property type="project" value="UniProtKB-KW"/>
</dbReference>
<dbReference type="OrthoDB" id="7841162at2"/>
<gene>
    <name evidence="2" type="ORF">FHG66_17825</name>
</gene>
<evidence type="ECO:0000256" key="1">
    <source>
        <dbReference type="SAM" id="MobiDB-lite"/>
    </source>
</evidence>
<dbReference type="EMBL" id="VDFU01000031">
    <property type="protein sequence ID" value="TNC46852.1"/>
    <property type="molecule type" value="Genomic_DNA"/>
</dbReference>